<evidence type="ECO:0000256" key="1">
    <source>
        <dbReference type="ARBA" id="ARBA00006019"/>
    </source>
</evidence>
<dbReference type="PROSITE" id="PS50069">
    <property type="entry name" value="CULLIN_2"/>
    <property type="match status" value="1"/>
</dbReference>
<dbReference type="FunFam" id="1.10.10.10:FF:000014">
    <property type="entry name" value="Cullin 1"/>
    <property type="match status" value="1"/>
</dbReference>
<feature type="compositionally biased region" description="Low complexity" evidence="6">
    <location>
        <begin position="46"/>
        <end position="56"/>
    </location>
</feature>
<dbReference type="Pfam" id="PF00888">
    <property type="entry name" value="Cullin"/>
    <property type="match status" value="1"/>
</dbReference>
<dbReference type="InterPro" id="IPR019559">
    <property type="entry name" value="Cullin_neddylation_domain"/>
</dbReference>
<feature type="compositionally biased region" description="Gly residues" evidence="6">
    <location>
        <begin position="125"/>
        <end position="139"/>
    </location>
</feature>
<feature type="compositionally biased region" description="Low complexity" evidence="6">
    <location>
        <begin position="156"/>
        <end position="165"/>
    </location>
</feature>
<dbReference type="EMBL" id="JANCYW010000016">
    <property type="protein sequence ID" value="KAK4538098.1"/>
    <property type="molecule type" value="Genomic_DNA"/>
</dbReference>
<dbReference type="Gene3D" id="1.20.1310.10">
    <property type="entry name" value="Cullin Repeats"/>
    <property type="match status" value="4"/>
</dbReference>
<feature type="compositionally biased region" description="Acidic residues" evidence="6">
    <location>
        <begin position="18"/>
        <end position="30"/>
    </location>
</feature>
<keyword evidence="9" id="KW-1185">Reference proteome</keyword>
<dbReference type="SUPFAM" id="SSF74788">
    <property type="entry name" value="Cullin repeat-like"/>
    <property type="match status" value="1"/>
</dbReference>
<dbReference type="SUPFAM" id="SSF75632">
    <property type="entry name" value="Cullin homology domain"/>
    <property type="match status" value="1"/>
</dbReference>
<organism evidence="8 9">
    <name type="scientific">Cyanidium caldarium</name>
    <name type="common">Red alga</name>
    <dbReference type="NCBI Taxonomy" id="2771"/>
    <lineage>
        <taxon>Eukaryota</taxon>
        <taxon>Rhodophyta</taxon>
        <taxon>Bangiophyceae</taxon>
        <taxon>Cyanidiales</taxon>
        <taxon>Cyanidiaceae</taxon>
        <taxon>Cyanidium</taxon>
    </lineage>
</organism>
<dbReference type="InterPro" id="IPR036390">
    <property type="entry name" value="WH_DNA-bd_sf"/>
</dbReference>
<evidence type="ECO:0000313" key="9">
    <source>
        <dbReference type="Proteomes" id="UP001301350"/>
    </source>
</evidence>
<dbReference type="InterPro" id="IPR001373">
    <property type="entry name" value="Cullin_N"/>
</dbReference>
<comment type="similarity">
    <text evidence="1 4 5">Belongs to the cullin family.</text>
</comment>
<feature type="region of interest" description="Disordered" evidence="6">
    <location>
        <begin position="102"/>
        <end position="174"/>
    </location>
</feature>
<evidence type="ECO:0000256" key="5">
    <source>
        <dbReference type="RuleBase" id="RU003829"/>
    </source>
</evidence>
<feature type="compositionally biased region" description="Low complexity" evidence="6">
    <location>
        <begin position="109"/>
        <end position="124"/>
    </location>
</feature>
<proteinExistence type="inferred from homology"/>
<reference evidence="8 9" key="1">
    <citation type="submission" date="2022-07" db="EMBL/GenBank/DDBJ databases">
        <title>Genome-wide signatures of adaptation to extreme environments.</title>
        <authorList>
            <person name="Cho C.H."/>
            <person name="Yoon H.S."/>
        </authorList>
    </citation>
    <scope>NUCLEOTIDE SEQUENCE [LARGE SCALE GENOMIC DNA]</scope>
    <source>
        <strain evidence="8 9">DBV 063 E5</strain>
    </source>
</reference>
<dbReference type="GO" id="GO:0006511">
    <property type="term" value="P:ubiquitin-dependent protein catabolic process"/>
    <property type="evidence" value="ECO:0007669"/>
    <property type="project" value="InterPro"/>
</dbReference>
<dbReference type="InterPro" id="IPR016159">
    <property type="entry name" value="Cullin_repeat-like_dom_sf"/>
</dbReference>
<evidence type="ECO:0000256" key="6">
    <source>
        <dbReference type="SAM" id="MobiDB-lite"/>
    </source>
</evidence>
<name>A0AAV9J228_CYACA</name>
<dbReference type="InterPro" id="IPR059120">
    <property type="entry name" value="Cullin-like_AB"/>
</dbReference>
<accession>A0AAV9J228</accession>
<keyword evidence="2" id="KW-1017">Isopeptide bond</keyword>
<dbReference type="InterPro" id="IPR016158">
    <property type="entry name" value="Cullin_homology"/>
</dbReference>
<feature type="region of interest" description="Disordered" evidence="6">
    <location>
        <begin position="557"/>
        <end position="606"/>
    </location>
</feature>
<dbReference type="Pfam" id="PF26557">
    <property type="entry name" value="Cullin_AB"/>
    <property type="match status" value="1"/>
</dbReference>
<evidence type="ECO:0000256" key="3">
    <source>
        <dbReference type="ARBA" id="ARBA00022843"/>
    </source>
</evidence>
<dbReference type="InterPro" id="IPR036317">
    <property type="entry name" value="Cullin_homology_sf"/>
</dbReference>
<sequence>MTRRTAAANSVGSHSDERLEEQEAVEEEEMVLAGTPAATPRVVESVGRAPGAAGRRAVDAVGRGGALEAYVDEGWSTLLRLGFEPYQRALVQEAERLIRDGPTAEAEASGKAPASSRAPGSPVSSGGGAGGGGGGGGGEAVAEETPGGRGAVQRLSPSSASSASSVVEAEDGDGTGVSSVITALELPRPRGVFTRATWAQLYRAVVHMCTRPGPGVLKTVLYARVQQQLVAFCMESVLPAIRQQTARIEAEMSSADMEVDGGTSPVRLTRRRASAERRRAHATAAVAAEPEALSICAADAETLLRTSVVWWNAYRRLLEWVQHMFCYLDRFHTEQDKGPPKLQQVGHDVFWEVVLNQTKQPIRSAVLSLVERDRRGEVADRGLIRCTAEVFMTLNLKAVYVVDLEVPYLDAMRRFYRRESAHWAAHDTLAQFLQRAEAALEREDHLARSILHASSLAKVHEVIDMEVLQAHQASMLAQERTGFAALLEQGEAEHLRRAFRLYRRETLVSGGATEGSGRHATPTRPHRDTALAPLAAIFAENARHKGEQAIEKALEMLGTPSAKTGTEGGDAGAEEAESTAAASTKKRHADGSEKQDAAAAEPDPESIDRAGDWLIEQLIELRTHHYHVMADCFDNHDAFRAELRPAFETVANASLGTLSVVELLTGYVDRLLRSSGSSGGGAAANRLSEEEAQAQFRRITAFLEHMHNKDVFAEFYRNYLYKRLLFGKSVSEELEHAFVAELKRANGNFFTAKLEGMLRDLDISRQHQNQFEEWRTALLAGGIDGASETARVNAASCVPDFSVTVLNWGSWPSFQNDSELLLPYRLAASVDTFKTFYEWKHQHRFLRWYHSLGTGVVECSRAAFPAMRSFEKVDVVLSTYQMCVLLLFEENDSLTFEQIQSALNVTTPALVTQLKRYALSLCTRKYRFLIKTPAAAQVKPTDAFQLNRAFEPAQRRIRIPVSLSSISNEEREVARGNVQEDRRMAIDAAIVRIMKSHKQLTHQQLMAETSQQIMATFKPDPRLIKERIEDLILREYLERDASNTSLYRYIA</sequence>
<dbReference type="Gene3D" id="3.30.230.130">
    <property type="entry name" value="Cullin, Chain C, Domain 2"/>
    <property type="match status" value="1"/>
</dbReference>
<dbReference type="Pfam" id="PF10557">
    <property type="entry name" value="Cullin_Nedd8"/>
    <property type="match status" value="1"/>
</dbReference>
<evidence type="ECO:0000256" key="4">
    <source>
        <dbReference type="PROSITE-ProRule" id="PRU00330"/>
    </source>
</evidence>
<dbReference type="SUPFAM" id="SSF46785">
    <property type="entry name" value="Winged helix' DNA-binding domain"/>
    <property type="match status" value="1"/>
</dbReference>
<feature type="region of interest" description="Disordered" evidence="6">
    <location>
        <begin position="1"/>
        <end position="56"/>
    </location>
</feature>
<dbReference type="Proteomes" id="UP001301350">
    <property type="component" value="Unassembled WGS sequence"/>
</dbReference>
<dbReference type="SMART" id="SM00884">
    <property type="entry name" value="Cullin_Nedd8"/>
    <property type="match status" value="1"/>
</dbReference>
<evidence type="ECO:0000256" key="2">
    <source>
        <dbReference type="ARBA" id="ARBA00022499"/>
    </source>
</evidence>
<gene>
    <name evidence="8" type="ORF">CDCA_CDCA16G4123</name>
</gene>
<dbReference type="GO" id="GO:0031625">
    <property type="term" value="F:ubiquitin protein ligase binding"/>
    <property type="evidence" value="ECO:0007669"/>
    <property type="project" value="InterPro"/>
</dbReference>
<dbReference type="AlphaFoldDB" id="A0AAV9J228"/>
<dbReference type="InterPro" id="IPR036388">
    <property type="entry name" value="WH-like_DNA-bd_sf"/>
</dbReference>
<comment type="caution">
    <text evidence="8">The sequence shown here is derived from an EMBL/GenBank/DDBJ whole genome shotgun (WGS) entry which is preliminary data.</text>
</comment>
<evidence type="ECO:0000313" key="8">
    <source>
        <dbReference type="EMBL" id="KAK4538098.1"/>
    </source>
</evidence>
<keyword evidence="3" id="KW-0832">Ubl conjugation</keyword>
<dbReference type="InterPro" id="IPR045093">
    <property type="entry name" value="Cullin"/>
</dbReference>
<dbReference type="Gene3D" id="1.10.10.10">
    <property type="entry name" value="Winged helix-like DNA-binding domain superfamily/Winged helix DNA-binding domain"/>
    <property type="match status" value="1"/>
</dbReference>
<protein>
    <recommendedName>
        <fullName evidence="7">Cullin family profile domain-containing protein</fullName>
    </recommendedName>
</protein>
<dbReference type="SMART" id="SM00182">
    <property type="entry name" value="CULLIN"/>
    <property type="match status" value="1"/>
</dbReference>
<dbReference type="PANTHER" id="PTHR11932">
    <property type="entry name" value="CULLIN"/>
    <property type="match status" value="1"/>
</dbReference>
<feature type="domain" description="Cullin family profile" evidence="7">
    <location>
        <begin position="659"/>
        <end position="918"/>
    </location>
</feature>
<evidence type="ECO:0000259" key="7">
    <source>
        <dbReference type="PROSITE" id="PS50069"/>
    </source>
</evidence>